<evidence type="ECO:0000313" key="2">
    <source>
        <dbReference type="Proteomes" id="UP000306196"/>
    </source>
</evidence>
<dbReference type="Pfam" id="PF05974">
    <property type="entry name" value="DUF892"/>
    <property type="match status" value="1"/>
</dbReference>
<dbReference type="InterPro" id="IPR010287">
    <property type="entry name" value="DUF892_YciF-like"/>
</dbReference>
<organism evidence="1 2">
    <name type="scientific">Phragmitibacter flavus</name>
    <dbReference type="NCBI Taxonomy" id="2576071"/>
    <lineage>
        <taxon>Bacteria</taxon>
        <taxon>Pseudomonadati</taxon>
        <taxon>Verrucomicrobiota</taxon>
        <taxon>Verrucomicrobiia</taxon>
        <taxon>Verrucomicrobiales</taxon>
        <taxon>Verrucomicrobiaceae</taxon>
        <taxon>Phragmitibacter</taxon>
    </lineage>
</organism>
<dbReference type="OrthoDB" id="9795056at2"/>
<sequence>MKIETMNDAFVHELKDLLSAERQLIKALPKMAKASHNEKLVAGFKEHLAETQEHAARLEKILTSLDETFSRVEKCKAMEGLIAEGSELMEAEAPPEIMDAMLIGAAQRVEHYEIAAYGTARTFARQLGETDAEKLLQMTLDEEGATDKKLTELAETVVNLEAAEVA</sequence>
<dbReference type="PANTHER" id="PTHR30565:SF9">
    <property type="entry name" value="PROTEIN YCIF"/>
    <property type="match status" value="1"/>
</dbReference>
<dbReference type="CDD" id="cd07909">
    <property type="entry name" value="YciF"/>
    <property type="match status" value="1"/>
</dbReference>
<dbReference type="EMBL" id="VAUV01000001">
    <property type="protein sequence ID" value="TLD72527.1"/>
    <property type="molecule type" value="Genomic_DNA"/>
</dbReference>
<proteinExistence type="predicted"/>
<name>A0A5R8KJU8_9BACT</name>
<dbReference type="RefSeq" id="WP_138084151.1">
    <property type="nucleotide sequence ID" value="NZ_VAUV01000001.1"/>
</dbReference>
<dbReference type="PANTHER" id="PTHR30565">
    <property type="entry name" value="PROTEIN YCIF"/>
    <property type="match status" value="1"/>
</dbReference>
<dbReference type="SUPFAM" id="SSF47240">
    <property type="entry name" value="Ferritin-like"/>
    <property type="match status" value="1"/>
</dbReference>
<comment type="caution">
    <text evidence="1">The sequence shown here is derived from an EMBL/GenBank/DDBJ whole genome shotgun (WGS) entry which is preliminary data.</text>
</comment>
<dbReference type="InterPro" id="IPR009078">
    <property type="entry name" value="Ferritin-like_SF"/>
</dbReference>
<dbReference type="Proteomes" id="UP000306196">
    <property type="component" value="Unassembled WGS sequence"/>
</dbReference>
<accession>A0A5R8KJU8</accession>
<dbReference type="InterPro" id="IPR047114">
    <property type="entry name" value="YciF"/>
</dbReference>
<reference evidence="1 2" key="1">
    <citation type="submission" date="2019-05" db="EMBL/GenBank/DDBJ databases">
        <title>Verrucobacter flavum gen. nov., sp. nov. a new member of the family Verrucomicrobiaceae.</title>
        <authorList>
            <person name="Szuroczki S."/>
            <person name="Abbaszade G."/>
            <person name="Szabo A."/>
            <person name="Felfoldi T."/>
            <person name="Schumann P."/>
            <person name="Boka K."/>
            <person name="Keki Z."/>
            <person name="Toumi M."/>
            <person name="Toth E."/>
        </authorList>
    </citation>
    <scope>NUCLEOTIDE SEQUENCE [LARGE SCALE GENOMIC DNA]</scope>
    <source>
        <strain evidence="1 2">MG-N-17</strain>
    </source>
</reference>
<dbReference type="AlphaFoldDB" id="A0A5R8KJU8"/>
<gene>
    <name evidence="1" type="ORF">FEM03_00155</name>
</gene>
<dbReference type="Gene3D" id="1.20.1260.10">
    <property type="match status" value="1"/>
</dbReference>
<protein>
    <submittedName>
        <fullName evidence="1">Ferritin-like domain-containing protein</fullName>
    </submittedName>
</protein>
<dbReference type="InterPro" id="IPR012347">
    <property type="entry name" value="Ferritin-like"/>
</dbReference>
<keyword evidence="2" id="KW-1185">Reference proteome</keyword>
<evidence type="ECO:0000313" key="1">
    <source>
        <dbReference type="EMBL" id="TLD72527.1"/>
    </source>
</evidence>